<protein>
    <submittedName>
        <fullName evidence="3">Dihydrofolate reductase family protein</fullName>
    </submittedName>
    <submittedName>
        <fullName evidence="2">Oxidoreductase</fullName>
    </submittedName>
</protein>
<dbReference type="STRING" id="483913.AN935_18840"/>
<dbReference type="AlphaFoldDB" id="A0A0C3FTZ4"/>
<dbReference type="Gene3D" id="3.40.430.10">
    <property type="entry name" value="Dihydrofolate Reductase, subunit A"/>
    <property type="match status" value="1"/>
</dbReference>
<dbReference type="Proteomes" id="UP000032247">
    <property type="component" value="Unassembled WGS sequence"/>
</dbReference>
<dbReference type="EMBL" id="CP125292">
    <property type="protein sequence ID" value="WHM23356.1"/>
    <property type="molecule type" value="Genomic_DNA"/>
</dbReference>
<reference evidence="3" key="2">
    <citation type="submission" date="2023-03" db="EMBL/GenBank/DDBJ databases">
        <title>Complete genome sequences of 52 Bacillus and Priestia strains isolated from West-African fermentations and 26 reference strains from the DSMZ collection.</title>
        <authorList>
            <person name="Wiedenbein E.S."/>
            <person name="Canoy T.S."/>
            <person name="Hui Y."/>
            <person name="Parkouda C."/>
            <person name="Dawende C."/>
            <person name="Ametefe E."/>
            <person name="Jespersen L."/>
            <person name="Nielsen D.S."/>
        </authorList>
    </citation>
    <scope>NUCLEOTIDE SEQUENCE</scope>
    <source>
        <strain evidence="3">PRO56</strain>
    </source>
</reference>
<gene>
    <name evidence="3" type="primary">ywjB</name>
    <name evidence="3" type="ORF">P5633_05175</name>
    <name evidence="4" type="ORF">QL281_10125</name>
    <name evidence="2" type="ORF">SC09_contig4orf01044</name>
</gene>
<reference evidence="4" key="3">
    <citation type="submission" date="2023-05" db="EMBL/GenBank/DDBJ databases">
        <title>Complete genome sequence of Bacillus subtilis SRCM117797 isolated from Soybean paste.</title>
        <authorList>
            <person name="Abraha H.B."/>
            <person name="Kim K.-P."/>
            <person name="Ryu M.-S."/>
            <person name="Jeong D.-Y."/>
        </authorList>
    </citation>
    <scope>NUCLEOTIDE SEQUENCE</scope>
    <source>
        <strain evidence="4">SRCM117797</strain>
    </source>
</reference>
<dbReference type="PANTHER" id="PTHR38011:SF11">
    <property type="entry name" value="2,5-DIAMINO-6-RIBOSYLAMINO-4(3H)-PYRIMIDINONE 5'-PHOSPHATE REDUCTASE"/>
    <property type="match status" value="1"/>
</dbReference>
<dbReference type="EMBL" id="CP120576">
    <property type="protein sequence ID" value="WEY85570.1"/>
    <property type="molecule type" value="Genomic_DNA"/>
</dbReference>
<dbReference type="Proteomes" id="UP001229422">
    <property type="component" value="Chromosome"/>
</dbReference>
<name>A0A0C3FTZ4_BACIU</name>
<dbReference type="EMBL" id="JXBC01000013">
    <property type="protein sequence ID" value="KIU06056.1"/>
    <property type="molecule type" value="Genomic_DNA"/>
</dbReference>
<dbReference type="GO" id="GO:0008703">
    <property type="term" value="F:5-amino-6-(5-phosphoribosylamino)uracil reductase activity"/>
    <property type="evidence" value="ECO:0007669"/>
    <property type="project" value="InterPro"/>
</dbReference>
<dbReference type="PANTHER" id="PTHR38011">
    <property type="entry name" value="DIHYDROFOLATE REDUCTASE FAMILY PROTEIN (AFU_ORTHOLOGUE AFUA_8G06820)"/>
    <property type="match status" value="1"/>
</dbReference>
<dbReference type="SUPFAM" id="SSF53597">
    <property type="entry name" value="Dihydrofolate reductase-like"/>
    <property type="match status" value="1"/>
</dbReference>
<organism evidence="2 5">
    <name type="scientific">Bacillus subtilis</name>
    <dbReference type="NCBI Taxonomy" id="1423"/>
    <lineage>
        <taxon>Bacteria</taxon>
        <taxon>Bacillati</taxon>
        <taxon>Bacillota</taxon>
        <taxon>Bacilli</taxon>
        <taxon>Bacillales</taxon>
        <taxon>Bacillaceae</taxon>
        <taxon>Bacillus</taxon>
    </lineage>
</organism>
<evidence type="ECO:0000313" key="3">
    <source>
        <dbReference type="EMBL" id="WEY85570.1"/>
    </source>
</evidence>
<dbReference type="GO" id="GO:0009231">
    <property type="term" value="P:riboflavin biosynthetic process"/>
    <property type="evidence" value="ECO:0007669"/>
    <property type="project" value="InterPro"/>
</dbReference>
<feature type="domain" description="Bacterial bifunctional deaminase-reductase C-terminal" evidence="1">
    <location>
        <begin position="6"/>
        <end position="169"/>
    </location>
</feature>
<sequence>MERKTVLYIAVSLDGMIAREDGSIDWLDGFEGEGDNGYSDFYQTVDTVILGRSTYEHVKVLTPVFPYQDKTCYVFTGSPDSYQDEHVTFINEGARAFTDRLKQEKGSNIWIAGGAELVNDFMKEDAIDEFIITVIPVVLGSGIPLFHELTNETKLRLKGTKQFGQAVQLHYVRA</sequence>
<dbReference type="InterPro" id="IPR024072">
    <property type="entry name" value="DHFR-like_dom_sf"/>
</dbReference>
<accession>A0A0C3FTZ4</accession>
<evidence type="ECO:0000313" key="5">
    <source>
        <dbReference type="Proteomes" id="UP000032247"/>
    </source>
</evidence>
<proteinExistence type="predicted"/>
<dbReference type="InterPro" id="IPR002734">
    <property type="entry name" value="RibDG_C"/>
</dbReference>
<reference evidence="2 5" key="1">
    <citation type="submission" date="2014-12" db="EMBL/GenBank/DDBJ databases">
        <title>Comparative genome analysis of Bacillus coagulans HM-08, Clostridium butyricum HM-68, Bacillus subtilis HM-66 and Bacillus licheniformis BL-09.</title>
        <authorList>
            <person name="Zhang H."/>
        </authorList>
    </citation>
    <scope>NUCLEOTIDE SEQUENCE [LARGE SCALE GENOMIC DNA]</scope>
    <source>
        <strain evidence="2 5">HM-66</strain>
    </source>
</reference>
<dbReference type="PATRIC" id="fig|1423.173.peg.4597"/>
<evidence type="ECO:0000313" key="2">
    <source>
        <dbReference type="EMBL" id="KIU06056.1"/>
    </source>
</evidence>
<dbReference type="RefSeq" id="WP_041351300.1">
    <property type="nucleotide sequence ID" value="NZ_CP035395.1"/>
</dbReference>
<evidence type="ECO:0000313" key="4">
    <source>
        <dbReference type="EMBL" id="WHM23356.1"/>
    </source>
</evidence>
<dbReference type="InterPro" id="IPR050765">
    <property type="entry name" value="Riboflavin_Biosynth_HTPR"/>
</dbReference>
<dbReference type="Proteomes" id="UP001214898">
    <property type="component" value="Chromosome"/>
</dbReference>
<dbReference type="Pfam" id="PF01872">
    <property type="entry name" value="RibD_C"/>
    <property type="match status" value="1"/>
</dbReference>
<evidence type="ECO:0000259" key="1">
    <source>
        <dbReference type="Pfam" id="PF01872"/>
    </source>
</evidence>